<name>A0AA36DQK9_CYLNA</name>
<dbReference type="AlphaFoldDB" id="A0AA36DQK9"/>
<dbReference type="InterPro" id="IPR011009">
    <property type="entry name" value="Kinase-like_dom_sf"/>
</dbReference>
<gene>
    <name evidence="1" type="ORF">CYNAS_LOCUS3871</name>
</gene>
<reference evidence="1" key="1">
    <citation type="submission" date="2023-07" db="EMBL/GenBank/DDBJ databases">
        <authorList>
            <consortium name="CYATHOMIX"/>
        </authorList>
    </citation>
    <scope>NUCLEOTIDE SEQUENCE</scope>
    <source>
        <strain evidence="1">N/A</strain>
    </source>
</reference>
<dbReference type="SUPFAM" id="SSF56112">
    <property type="entry name" value="Protein kinase-like (PK-like)"/>
    <property type="match status" value="1"/>
</dbReference>
<organism evidence="1 2">
    <name type="scientific">Cylicocyclus nassatus</name>
    <name type="common">Nematode worm</name>
    <dbReference type="NCBI Taxonomy" id="53992"/>
    <lineage>
        <taxon>Eukaryota</taxon>
        <taxon>Metazoa</taxon>
        <taxon>Ecdysozoa</taxon>
        <taxon>Nematoda</taxon>
        <taxon>Chromadorea</taxon>
        <taxon>Rhabditida</taxon>
        <taxon>Rhabditina</taxon>
        <taxon>Rhabditomorpha</taxon>
        <taxon>Strongyloidea</taxon>
        <taxon>Strongylidae</taxon>
        <taxon>Cylicocyclus</taxon>
    </lineage>
</organism>
<protein>
    <submittedName>
        <fullName evidence="1">Uncharacterized protein</fullName>
    </submittedName>
</protein>
<dbReference type="GO" id="GO:0004715">
    <property type="term" value="F:non-membrane spanning protein tyrosine kinase activity"/>
    <property type="evidence" value="ECO:0007669"/>
    <property type="project" value="InterPro"/>
</dbReference>
<dbReference type="GO" id="GO:0005576">
    <property type="term" value="C:extracellular region"/>
    <property type="evidence" value="ECO:0007669"/>
    <property type="project" value="TreeGrafter"/>
</dbReference>
<evidence type="ECO:0000313" key="2">
    <source>
        <dbReference type="Proteomes" id="UP001176961"/>
    </source>
</evidence>
<dbReference type="PANTHER" id="PTHR46448">
    <property type="entry name" value="PROTEIN KINASE DOMAIN-CONTAINING PROTEIN"/>
    <property type="match status" value="1"/>
</dbReference>
<proteinExistence type="predicted"/>
<sequence>MKTRFFTASAAILVLVYRNNVLDFLHEIEDTFLPLDPINYDFLFDLEETESGLIPKGTNSEYSNCSRRPLVGNETLAKGWSKVVYALDTSAVVKFPNLEGRTYHNCFHANFGKEDWEIRCRLQLLRGFVNEIKMLLRLQNDPNVVKIISFCIPNHPLENLENVNIVTERGTPLDVLHLLQLDSMQRVHLFQELLRFFADNPALRLHDFRRQQIVMVGGQPKIVDFDEAYVGVTDTYSEKYFVEVKNKLASDLLIQPQDSA</sequence>
<dbReference type="GO" id="GO:0001501">
    <property type="term" value="P:skeletal system development"/>
    <property type="evidence" value="ECO:0007669"/>
    <property type="project" value="TreeGrafter"/>
</dbReference>
<dbReference type="EMBL" id="CATQJL010000001">
    <property type="protein sequence ID" value="CAJ0591888.1"/>
    <property type="molecule type" value="Genomic_DNA"/>
</dbReference>
<keyword evidence="2" id="KW-1185">Reference proteome</keyword>
<dbReference type="InterPro" id="IPR042983">
    <property type="entry name" value="PKDCC"/>
</dbReference>
<accession>A0AA36DQK9</accession>
<comment type="caution">
    <text evidence="1">The sequence shown here is derived from an EMBL/GenBank/DDBJ whole genome shotgun (WGS) entry which is preliminary data.</text>
</comment>
<dbReference type="PANTHER" id="PTHR46448:SF1">
    <property type="entry name" value="PROTEIN KINASE DOMAIN-CONTAINING PROTEIN"/>
    <property type="match status" value="1"/>
</dbReference>
<evidence type="ECO:0000313" key="1">
    <source>
        <dbReference type="EMBL" id="CAJ0591888.1"/>
    </source>
</evidence>
<dbReference type="Proteomes" id="UP001176961">
    <property type="component" value="Unassembled WGS sequence"/>
</dbReference>